<dbReference type="Pfam" id="PF13306">
    <property type="entry name" value="LRR_5"/>
    <property type="match status" value="4"/>
</dbReference>
<sequence>MRSKMISIPFEEYEKDIEAGKLKERKNEIHEIFTNSNQHCTEEEYVLIEENLHIACTEGDIELINIYLNETISNGTKNLLFKIDRKTETASLFRVNDENTEDIIIPRTVQHDSTEYLVTSVIGTVQENIKSIKFSENSAIETLYGTAFGYSEVEEIYFPASLKELKEGWCSDTDYLKKISVSPMNNHFIFKEDKYLLGKSDSNQDEFDILLFARRDIEEISIPSNIKIISSYAFANCDNLIKVEIPPNSNLQAIERYAFISTNINEIFIPPKVSKICNHAFKLCENLAKITITPDSNLQTIEENAFSFSFIEEIYFPSSLKELDKSWCSDVTDLRRIIISPSNSQFVFKDDKYLLGKSNPNSKEFDTLLFASRDIKEIVIPSSIKIISSYAFENCQNFTKVELSPNSKLETIEKDSFRNSKIFGISFPASLRELKEGWCNFTSNLINLNISPMNGEFIFKEDKYLLGKSNPNINEFDTLLFARRDIDEIVIPSSVKIISSYAFQDCRNLNKVEIPPNSNLQAIEKFAFASSSIEEIFLPSKVLKICEFAFFCCINLKKIEIPPNSNLETIESRAFSNSSIEEICIPSKVSIICDSAFDNCTYLTKFGISENSALQIIESNAFYNSKISDFFIPSKVSKIHTNAFIFCFNLQIVEISENSRLKSIPFSSFHECSEFIFMIPSSLRKLFHLNNSI</sequence>
<dbReference type="Gene3D" id="3.80.10.10">
    <property type="entry name" value="Ribonuclease Inhibitor"/>
    <property type="match status" value="3"/>
</dbReference>
<dbReference type="Proteomes" id="UP001470230">
    <property type="component" value="Unassembled WGS sequence"/>
</dbReference>
<name>A0ABR2KYK7_9EUKA</name>
<keyword evidence="2" id="KW-1185">Reference proteome</keyword>
<dbReference type="PANTHER" id="PTHR45661">
    <property type="entry name" value="SURFACE ANTIGEN"/>
    <property type="match status" value="1"/>
</dbReference>
<gene>
    <name evidence="1" type="ORF">M9Y10_014079</name>
</gene>
<evidence type="ECO:0008006" key="3">
    <source>
        <dbReference type="Google" id="ProtNLM"/>
    </source>
</evidence>
<comment type="caution">
    <text evidence="1">The sequence shown here is derived from an EMBL/GenBank/DDBJ whole genome shotgun (WGS) entry which is preliminary data.</text>
</comment>
<evidence type="ECO:0000313" key="1">
    <source>
        <dbReference type="EMBL" id="KAK8896184.1"/>
    </source>
</evidence>
<dbReference type="InterPro" id="IPR032675">
    <property type="entry name" value="LRR_dom_sf"/>
</dbReference>
<organism evidence="1 2">
    <name type="scientific">Tritrichomonas musculus</name>
    <dbReference type="NCBI Taxonomy" id="1915356"/>
    <lineage>
        <taxon>Eukaryota</taxon>
        <taxon>Metamonada</taxon>
        <taxon>Parabasalia</taxon>
        <taxon>Tritrichomonadida</taxon>
        <taxon>Tritrichomonadidae</taxon>
        <taxon>Tritrichomonas</taxon>
    </lineage>
</organism>
<reference evidence="1 2" key="1">
    <citation type="submission" date="2024-04" db="EMBL/GenBank/DDBJ databases">
        <title>Tritrichomonas musculus Genome.</title>
        <authorList>
            <person name="Alves-Ferreira E."/>
            <person name="Grigg M."/>
            <person name="Lorenzi H."/>
            <person name="Galac M."/>
        </authorList>
    </citation>
    <scope>NUCLEOTIDE SEQUENCE [LARGE SCALE GENOMIC DNA]</scope>
    <source>
        <strain evidence="1 2">EAF2021</strain>
    </source>
</reference>
<dbReference type="InterPro" id="IPR026906">
    <property type="entry name" value="LRR_5"/>
</dbReference>
<protein>
    <recommendedName>
        <fullName evidence="3">Surface antigen BspA-like</fullName>
    </recommendedName>
</protein>
<accession>A0ABR2KYK7</accession>
<evidence type="ECO:0000313" key="2">
    <source>
        <dbReference type="Proteomes" id="UP001470230"/>
    </source>
</evidence>
<dbReference type="EMBL" id="JAPFFF010000002">
    <property type="protein sequence ID" value="KAK8896184.1"/>
    <property type="molecule type" value="Genomic_DNA"/>
</dbReference>
<dbReference type="SUPFAM" id="SSF52058">
    <property type="entry name" value="L domain-like"/>
    <property type="match status" value="2"/>
</dbReference>
<dbReference type="PANTHER" id="PTHR45661:SF3">
    <property type="entry name" value="IG-LIKE DOMAIN-CONTAINING PROTEIN"/>
    <property type="match status" value="1"/>
</dbReference>
<proteinExistence type="predicted"/>
<dbReference type="InterPro" id="IPR053139">
    <property type="entry name" value="Surface_bspA-like"/>
</dbReference>